<dbReference type="PANTHER" id="PTHR38050:SF2">
    <property type="entry name" value="FERULOYL ESTERASE C-RELATED"/>
    <property type="match status" value="1"/>
</dbReference>
<name>A0A974NVG9_9SPHN</name>
<dbReference type="EMBL" id="CP061035">
    <property type="protein sequence ID" value="QQV77615.1"/>
    <property type="molecule type" value="Genomic_DNA"/>
</dbReference>
<reference evidence="10" key="1">
    <citation type="submission" date="2020-09" db="EMBL/GenBank/DDBJ databases">
        <title>Sphingomonas sp., a new species isolated from pork steak.</title>
        <authorList>
            <person name="Heidler von Heilborn D."/>
        </authorList>
    </citation>
    <scope>NUCLEOTIDE SEQUENCE [LARGE SCALE GENOMIC DNA]</scope>
</reference>
<evidence type="ECO:0000256" key="6">
    <source>
        <dbReference type="ARBA" id="ARBA00023277"/>
    </source>
</evidence>
<dbReference type="PANTHER" id="PTHR38050">
    <property type="match status" value="1"/>
</dbReference>
<proteinExistence type="predicted"/>
<evidence type="ECO:0000256" key="2">
    <source>
        <dbReference type="ARBA" id="ARBA00022525"/>
    </source>
</evidence>
<dbReference type="GO" id="GO:0030600">
    <property type="term" value="F:feruloyl esterase activity"/>
    <property type="evidence" value="ECO:0007669"/>
    <property type="project" value="InterPro"/>
</dbReference>
<sequence>MSDTPRHPIHRMVTIALLLAAMVTGALMFAPAAQAAPCSANCLAPGDYTIVTLSGGLPRSYLVHVPASYSGDRPVPLLLDLHGFTSYAADERKYSGQLAQSDKRGFIAVWPEGIALSWNAYGCCAAGNAVQVDDAGFLRSVIVALKGRANIDADRVFVTGISNGGGMAQRMACESADLIRAVASVSFPLNTDRCAPAKPIGVTEIAATGDATIAYYGSTPPLAGLPNDLAGVPLGVQGARESLAAWKRISGCGDDLARRQINDEVRSEEYLSCNGGVRAGLVTVSGGKHVLYGGYVGLGYNGTYFPPIDVSEYIWENVFNL</sequence>
<evidence type="ECO:0000256" key="7">
    <source>
        <dbReference type="ARBA" id="ARBA00023326"/>
    </source>
</evidence>
<accession>A0A974NVG9</accession>
<dbReference type="GO" id="GO:0045493">
    <property type="term" value="P:xylan catabolic process"/>
    <property type="evidence" value="ECO:0007669"/>
    <property type="project" value="UniProtKB-KW"/>
</dbReference>
<keyword evidence="6" id="KW-0119">Carbohydrate metabolism</keyword>
<protein>
    <recommendedName>
        <fullName evidence="11">Polyhydroxybutyrate depolymerase</fullName>
    </recommendedName>
</protein>
<keyword evidence="4 8" id="KW-0732">Signal</keyword>
<dbReference type="GO" id="GO:0005576">
    <property type="term" value="C:extracellular region"/>
    <property type="evidence" value="ECO:0007669"/>
    <property type="project" value="UniProtKB-SubCell"/>
</dbReference>
<dbReference type="Gene3D" id="3.40.50.1820">
    <property type="entry name" value="alpha/beta hydrolase"/>
    <property type="match status" value="1"/>
</dbReference>
<dbReference type="SUPFAM" id="SSF53474">
    <property type="entry name" value="alpha/beta-Hydrolases"/>
    <property type="match status" value="1"/>
</dbReference>
<organism evidence="9 10">
    <name type="scientific">Sphingomonas aliaeris</name>
    <dbReference type="NCBI Taxonomy" id="2759526"/>
    <lineage>
        <taxon>Bacteria</taxon>
        <taxon>Pseudomonadati</taxon>
        <taxon>Pseudomonadota</taxon>
        <taxon>Alphaproteobacteria</taxon>
        <taxon>Sphingomonadales</taxon>
        <taxon>Sphingomonadaceae</taxon>
        <taxon>Sphingomonas</taxon>
    </lineage>
</organism>
<dbReference type="InterPro" id="IPR043595">
    <property type="entry name" value="FaeB/C/D"/>
</dbReference>
<keyword evidence="3" id="KW-0858">Xylan degradation</keyword>
<dbReference type="KEGG" id="sari:H5J25_02070"/>
<dbReference type="AlphaFoldDB" id="A0A974NVG9"/>
<dbReference type="InterPro" id="IPR029058">
    <property type="entry name" value="AB_hydrolase_fold"/>
</dbReference>
<evidence type="ECO:0000256" key="1">
    <source>
        <dbReference type="ARBA" id="ARBA00004613"/>
    </source>
</evidence>
<evidence type="ECO:0000313" key="10">
    <source>
        <dbReference type="Proteomes" id="UP000595894"/>
    </source>
</evidence>
<feature type="signal peptide" evidence="8">
    <location>
        <begin position="1"/>
        <end position="35"/>
    </location>
</feature>
<dbReference type="Proteomes" id="UP000595894">
    <property type="component" value="Chromosome"/>
</dbReference>
<evidence type="ECO:0000313" key="9">
    <source>
        <dbReference type="EMBL" id="QQV77615.1"/>
    </source>
</evidence>
<keyword evidence="2" id="KW-0964">Secreted</keyword>
<gene>
    <name evidence="9" type="ORF">H5J25_02070</name>
</gene>
<dbReference type="RefSeq" id="WP_202094258.1">
    <property type="nucleotide sequence ID" value="NZ_CP061035.1"/>
</dbReference>
<feature type="chain" id="PRO_5036941696" description="Polyhydroxybutyrate depolymerase" evidence="8">
    <location>
        <begin position="36"/>
        <end position="321"/>
    </location>
</feature>
<keyword evidence="7" id="KW-0624">Polysaccharide degradation</keyword>
<evidence type="ECO:0000256" key="4">
    <source>
        <dbReference type="ARBA" id="ARBA00022729"/>
    </source>
</evidence>
<evidence type="ECO:0000256" key="5">
    <source>
        <dbReference type="ARBA" id="ARBA00022801"/>
    </source>
</evidence>
<comment type="subcellular location">
    <subcellularLocation>
        <location evidence="1">Secreted</location>
    </subcellularLocation>
</comment>
<evidence type="ECO:0008006" key="11">
    <source>
        <dbReference type="Google" id="ProtNLM"/>
    </source>
</evidence>
<keyword evidence="5" id="KW-0378">Hydrolase</keyword>
<evidence type="ECO:0000256" key="3">
    <source>
        <dbReference type="ARBA" id="ARBA00022651"/>
    </source>
</evidence>
<evidence type="ECO:0000256" key="8">
    <source>
        <dbReference type="SAM" id="SignalP"/>
    </source>
</evidence>
<keyword evidence="10" id="KW-1185">Reference proteome</keyword>